<sequence length="469" mass="50772">MRKITGNVRDDRPEKGKCFSKSSFLAVGFAVFFASTSFSIPAQAESLAAALKSAYLNHPGLQADRARQRGVDENVSQARSGWRPTVTANADAGVQWSNSTGFKTAKTNPSGFAITLNQPLFRGFKTVSGTKQAEAVVQAGRQQLLSVEQQVLLDGATAYMDVIRDQEIAALRRKNVSFLVSQLAASNARFAVGEITRTDVAQSRARLASARSDLAVARANHAASVASYIRVIGNRPTRLRFPGVSRTVPKSLRSALTIAAKTSPNILAAAFNLEAAQQNIKVLKGDLLPTLSLQAQYSLRSEPSSTIKRTGTGIVQGVLSIPLYQGGRVYSQVRQAKQQASESQLRILDTRRQVRQSVVSTWNAYVASRQTITSIKAQVSANALALSGIRQEALVGSRTTLDILDARRELVNSQVTLASAQRNKVVAGYQLISSVGRMTARHLRLSVAIRDPRVNAQKVRNKLFGTNIK</sequence>
<protein>
    <submittedName>
        <fullName evidence="7">Type I secretion outer membrane protein, TolC</fullName>
    </submittedName>
</protein>
<dbReference type="SUPFAM" id="SSF56954">
    <property type="entry name" value="Outer membrane efflux proteins (OEP)"/>
    <property type="match status" value="1"/>
</dbReference>
<evidence type="ECO:0000256" key="2">
    <source>
        <dbReference type="ARBA" id="ARBA00022448"/>
    </source>
</evidence>
<dbReference type="NCBIfam" id="TIGR01844">
    <property type="entry name" value="type_I_sec_TolC"/>
    <property type="match status" value="1"/>
</dbReference>
<evidence type="ECO:0000313" key="7">
    <source>
        <dbReference type="EMBL" id="VAV89288.1"/>
    </source>
</evidence>
<dbReference type="Pfam" id="PF02321">
    <property type="entry name" value="OEP"/>
    <property type="match status" value="2"/>
</dbReference>
<name>A0A3B0RM19_9ZZZZ</name>
<dbReference type="GO" id="GO:0015562">
    <property type="term" value="F:efflux transmembrane transporter activity"/>
    <property type="evidence" value="ECO:0007669"/>
    <property type="project" value="InterPro"/>
</dbReference>
<organism evidence="7">
    <name type="scientific">hydrothermal vent metagenome</name>
    <dbReference type="NCBI Taxonomy" id="652676"/>
    <lineage>
        <taxon>unclassified sequences</taxon>
        <taxon>metagenomes</taxon>
        <taxon>ecological metagenomes</taxon>
    </lineage>
</organism>
<dbReference type="AlphaFoldDB" id="A0A3B0RM19"/>
<keyword evidence="4" id="KW-0812">Transmembrane</keyword>
<dbReference type="PANTHER" id="PTHR30026:SF22">
    <property type="entry name" value="OUTER MEMBRANE EFFLUX PROTEIN"/>
    <property type="match status" value="1"/>
</dbReference>
<keyword evidence="3" id="KW-1134">Transmembrane beta strand</keyword>
<evidence type="ECO:0000256" key="4">
    <source>
        <dbReference type="ARBA" id="ARBA00022692"/>
    </source>
</evidence>
<keyword evidence="2" id="KW-0813">Transport</keyword>
<dbReference type="GO" id="GO:0015288">
    <property type="term" value="F:porin activity"/>
    <property type="evidence" value="ECO:0007669"/>
    <property type="project" value="TreeGrafter"/>
</dbReference>
<evidence type="ECO:0000256" key="3">
    <source>
        <dbReference type="ARBA" id="ARBA00022452"/>
    </source>
</evidence>
<dbReference type="PANTHER" id="PTHR30026">
    <property type="entry name" value="OUTER MEMBRANE PROTEIN TOLC"/>
    <property type="match status" value="1"/>
</dbReference>
<proteinExistence type="predicted"/>
<comment type="subcellular location">
    <subcellularLocation>
        <location evidence="1">Cell outer membrane</location>
    </subcellularLocation>
</comment>
<dbReference type="GO" id="GO:0009279">
    <property type="term" value="C:cell outer membrane"/>
    <property type="evidence" value="ECO:0007669"/>
    <property type="project" value="UniProtKB-SubCell"/>
</dbReference>
<evidence type="ECO:0000256" key="1">
    <source>
        <dbReference type="ARBA" id="ARBA00004442"/>
    </source>
</evidence>
<evidence type="ECO:0000256" key="5">
    <source>
        <dbReference type="ARBA" id="ARBA00023136"/>
    </source>
</evidence>
<dbReference type="InterPro" id="IPR010130">
    <property type="entry name" value="T1SS_OMP_TolC"/>
</dbReference>
<dbReference type="InterPro" id="IPR051906">
    <property type="entry name" value="TolC-like"/>
</dbReference>
<dbReference type="EMBL" id="UOEC01000058">
    <property type="protein sequence ID" value="VAV89288.1"/>
    <property type="molecule type" value="Genomic_DNA"/>
</dbReference>
<dbReference type="InterPro" id="IPR003423">
    <property type="entry name" value="OMP_efflux"/>
</dbReference>
<gene>
    <name evidence="7" type="ORF">MNBD_ALPHA08-1628</name>
</gene>
<accession>A0A3B0RM19</accession>
<dbReference type="Gene3D" id="1.20.1600.10">
    <property type="entry name" value="Outer membrane efflux proteins (OEP)"/>
    <property type="match status" value="1"/>
</dbReference>
<keyword evidence="6" id="KW-0998">Cell outer membrane</keyword>
<keyword evidence="5" id="KW-0472">Membrane</keyword>
<evidence type="ECO:0000256" key="6">
    <source>
        <dbReference type="ARBA" id="ARBA00023237"/>
    </source>
</evidence>
<dbReference type="GO" id="GO:1990281">
    <property type="term" value="C:efflux pump complex"/>
    <property type="evidence" value="ECO:0007669"/>
    <property type="project" value="TreeGrafter"/>
</dbReference>
<reference evidence="7" key="1">
    <citation type="submission" date="2018-06" db="EMBL/GenBank/DDBJ databases">
        <authorList>
            <person name="Zhirakovskaya E."/>
        </authorList>
    </citation>
    <scope>NUCLEOTIDE SEQUENCE</scope>
</reference>